<protein>
    <submittedName>
        <fullName evidence="1">Uncharacterized protein</fullName>
    </submittedName>
</protein>
<organism evidence="1 2">
    <name type="scientific">Clostridium aciditolerans</name>
    <dbReference type="NCBI Taxonomy" id="339861"/>
    <lineage>
        <taxon>Bacteria</taxon>
        <taxon>Bacillati</taxon>
        <taxon>Bacillota</taxon>
        <taxon>Clostridia</taxon>
        <taxon>Eubacteriales</taxon>
        <taxon>Clostridiaceae</taxon>
        <taxon>Clostridium</taxon>
    </lineage>
</organism>
<dbReference type="AlphaFoldDB" id="A0A934M3H6"/>
<dbReference type="EMBL" id="JAEEGB010000004">
    <property type="protein sequence ID" value="MBI6871618.1"/>
    <property type="molecule type" value="Genomic_DNA"/>
</dbReference>
<reference evidence="1" key="1">
    <citation type="submission" date="2020-12" db="EMBL/GenBank/DDBJ databases">
        <title>Clostridium thailandense sp. nov., a novel acetogenic bacterium isolated from peat land soil in Thailand.</title>
        <authorList>
            <person name="Chaikitkaew S."/>
            <person name="Birkeland N.K."/>
        </authorList>
    </citation>
    <scope>NUCLEOTIDE SEQUENCE</scope>
    <source>
        <strain evidence="1">DSM 17425</strain>
    </source>
</reference>
<proteinExistence type="predicted"/>
<dbReference type="Proteomes" id="UP000622687">
    <property type="component" value="Unassembled WGS sequence"/>
</dbReference>
<comment type="caution">
    <text evidence="1">The sequence shown here is derived from an EMBL/GenBank/DDBJ whole genome shotgun (WGS) entry which is preliminary data.</text>
</comment>
<keyword evidence="2" id="KW-1185">Reference proteome</keyword>
<sequence length="52" mass="5970">MGRWRNKGHHEKAMETAKDLLDKGMGMGEIKEITDLNEQDVIKAKDKMNGNR</sequence>
<accession>A0A934M3H6</accession>
<evidence type="ECO:0000313" key="1">
    <source>
        <dbReference type="EMBL" id="MBI6871618.1"/>
    </source>
</evidence>
<name>A0A934M3H6_9CLOT</name>
<evidence type="ECO:0000313" key="2">
    <source>
        <dbReference type="Proteomes" id="UP000622687"/>
    </source>
</evidence>
<gene>
    <name evidence="1" type="ORF">I6U51_02710</name>
</gene>
<dbReference type="RefSeq" id="WP_211141077.1">
    <property type="nucleotide sequence ID" value="NZ_JAEEGB010000004.1"/>
</dbReference>